<dbReference type="InterPro" id="IPR029184">
    <property type="entry name" value="Sas4_dom"/>
</dbReference>
<dbReference type="InParanoid" id="C4JIL8"/>
<dbReference type="PANTHER" id="PTHR38422">
    <property type="entry name" value="SOMETHING ABOUT SILENCING PROTEIN 4"/>
    <property type="match status" value="1"/>
</dbReference>
<dbReference type="RefSeq" id="XP_002542039.1">
    <property type="nucleotide sequence ID" value="XM_002541993.1"/>
</dbReference>
<dbReference type="AlphaFoldDB" id="C4JIL8"/>
<dbReference type="eggNOG" id="ENOG502RYH0">
    <property type="taxonomic scope" value="Eukaryota"/>
</dbReference>
<evidence type="ECO:0000313" key="2">
    <source>
        <dbReference type="EMBL" id="EEP76706.1"/>
    </source>
</evidence>
<evidence type="ECO:0000313" key="3">
    <source>
        <dbReference type="Proteomes" id="UP000002058"/>
    </source>
</evidence>
<evidence type="ECO:0000259" key="1">
    <source>
        <dbReference type="Pfam" id="PF15460"/>
    </source>
</evidence>
<dbReference type="EMBL" id="CH476615">
    <property type="protein sequence ID" value="EEP76706.1"/>
    <property type="molecule type" value="Genomic_DNA"/>
</dbReference>
<proteinExistence type="predicted"/>
<protein>
    <recommendedName>
        <fullName evidence="1">Something about silencing protein 4 domain-containing protein</fullName>
    </recommendedName>
</protein>
<dbReference type="HOGENOM" id="CLU_011914_2_1_1"/>
<dbReference type="Proteomes" id="UP000002058">
    <property type="component" value="Unassembled WGS sequence"/>
</dbReference>
<dbReference type="KEGG" id="ure:UREG_01555"/>
<feature type="domain" description="Something about silencing protein 4" evidence="1">
    <location>
        <begin position="78"/>
        <end position="173"/>
    </location>
</feature>
<dbReference type="Pfam" id="PF15460">
    <property type="entry name" value="SAS4"/>
    <property type="match status" value="1"/>
</dbReference>
<reference evidence="3" key="1">
    <citation type="journal article" date="2009" name="Genome Res.">
        <title>Comparative genomic analyses of the human fungal pathogens Coccidioides and their relatives.</title>
        <authorList>
            <person name="Sharpton T.J."/>
            <person name="Stajich J.E."/>
            <person name="Rounsley S.D."/>
            <person name="Gardner M.J."/>
            <person name="Wortman J.R."/>
            <person name="Jordar V.S."/>
            <person name="Maiti R."/>
            <person name="Kodira C.D."/>
            <person name="Neafsey D.E."/>
            <person name="Zeng Q."/>
            <person name="Hung C.-Y."/>
            <person name="McMahan C."/>
            <person name="Muszewska A."/>
            <person name="Grynberg M."/>
            <person name="Mandel M.A."/>
            <person name="Kellner E.M."/>
            <person name="Barker B.M."/>
            <person name="Galgiani J.N."/>
            <person name="Orbach M.J."/>
            <person name="Kirkland T.N."/>
            <person name="Cole G.T."/>
            <person name="Henn M.R."/>
            <person name="Birren B.W."/>
            <person name="Taylor J.W."/>
        </authorList>
    </citation>
    <scope>NUCLEOTIDE SEQUENCE [LARGE SCALE GENOMIC DNA]</scope>
    <source>
        <strain evidence="3">UAMH 1704</strain>
    </source>
</reference>
<dbReference type="GO" id="GO:0033255">
    <property type="term" value="C:SAS acetyltransferase complex"/>
    <property type="evidence" value="ECO:0007669"/>
    <property type="project" value="InterPro"/>
</dbReference>
<keyword evidence="3" id="KW-1185">Reference proteome</keyword>
<name>C4JIL8_UNCRE</name>
<sequence length="348" mass="40362">MKDEYLSTGSRIILANDITVFEPFLEPTIFRRPVHNPPRALQKAHSLGHGKEAPLLDVHQTKIIFDLALPASNGQLKDPLSNGVFFKAHRKNERKETQLRNIEKERAQHQQIQLDRLLVALQGADWVRVMGISGITESEKKLYEPKRAYFIMELTALLEKFKFWKEKEKRRKAEQQHLPLKKSDSCTHEASNSHRVYERGNWDEEDIEHQYSHLPSEPLDRLGDDETDDIDAWAAHQLHQEALSALPQKYSKPGPQAQVMHPTNAQAIGRNPPSRSEVKLMARLPDDRTDKLATTNWKFVPSMAAFGQIMPQIQRSVFLPPRCILTEEAIRDCLRRKRRRKRERLEDD</sequence>
<gene>
    <name evidence="2" type="ORF">UREG_01555</name>
</gene>
<organism evidence="2 3">
    <name type="scientific">Uncinocarpus reesii (strain UAMH 1704)</name>
    <dbReference type="NCBI Taxonomy" id="336963"/>
    <lineage>
        <taxon>Eukaryota</taxon>
        <taxon>Fungi</taxon>
        <taxon>Dikarya</taxon>
        <taxon>Ascomycota</taxon>
        <taxon>Pezizomycotina</taxon>
        <taxon>Eurotiomycetes</taxon>
        <taxon>Eurotiomycetidae</taxon>
        <taxon>Onygenales</taxon>
        <taxon>Onygenaceae</taxon>
        <taxon>Uncinocarpus</taxon>
    </lineage>
</organism>
<dbReference type="GeneID" id="8440971"/>
<dbReference type="OrthoDB" id="1938992at2759"/>
<dbReference type="InterPro" id="IPR038988">
    <property type="entry name" value="Sas4"/>
</dbReference>
<dbReference type="GO" id="GO:0004402">
    <property type="term" value="F:histone acetyltransferase activity"/>
    <property type="evidence" value="ECO:0007669"/>
    <property type="project" value="TreeGrafter"/>
</dbReference>
<dbReference type="PANTHER" id="PTHR38422:SF1">
    <property type="entry name" value="SOMETHING ABOUT SILENCING PROTEIN 4"/>
    <property type="match status" value="1"/>
</dbReference>
<accession>C4JIL8</accession>
<dbReference type="VEuPathDB" id="FungiDB:UREG_01555"/>